<evidence type="ECO:0000313" key="2">
    <source>
        <dbReference type="EMBL" id="KAA8516777.1"/>
    </source>
</evidence>
<dbReference type="AlphaFoldDB" id="A0A5J4ZHQ6"/>
<protein>
    <submittedName>
        <fullName evidence="2">Uncharacterized protein</fullName>
    </submittedName>
</protein>
<organism evidence="2 3">
    <name type="scientific">Nyssa sinensis</name>
    <dbReference type="NCBI Taxonomy" id="561372"/>
    <lineage>
        <taxon>Eukaryota</taxon>
        <taxon>Viridiplantae</taxon>
        <taxon>Streptophyta</taxon>
        <taxon>Embryophyta</taxon>
        <taxon>Tracheophyta</taxon>
        <taxon>Spermatophyta</taxon>
        <taxon>Magnoliopsida</taxon>
        <taxon>eudicotyledons</taxon>
        <taxon>Gunneridae</taxon>
        <taxon>Pentapetalae</taxon>
        <taxon>asterids</taxon>
        <taxon>Cornales</taxon>
        <taxon>Nyssaceae</taxon>
        <taxon>Nyssa</taxon>
    </lineage>
</organism>
<feature type="compositionally biased region" description="Acidic residues" evidence="1">
    <location>
        <begin position="30"/>
        <end position="48"/>
    </location>
</feature>
<gene>
    <name evidence="2" type="ORF">F0562_017113</name>
</gene>
<name>A0A5J4ZHQ6_9ASTE</name>
<dbReference type="EMBL" id="CM018051">
    <property type="protein sequence ID" value="KAA8516777.1"/>
    <property type="molecule type" value="Genomic_DNA"/>
</dbReference>
<evidence type="ECO:0000256" key="1">
    <source>
        <dbReference type="SAM" id="MobiDB-lite"/>
    </source>
</evidence>
<sequence>MSISKKLPEAVFDEVASSLRASLLRSYVDEGEVGSDGEQGDAGEEAADGEGQLLARGRVRPQYHIDASYEKTSSFVFGRGLLQGLEKSMVGLGLATGQGKGPQ</sequence>
<keyword evidence="3" id="KW-1185">Reference proteome</keyword>
<evidence type="ECO:0000313" key="3">
    <source>
        <dbReference type="Proteomes" id="UP000325577"/>
    </source>
</evidence>
<dbReference type="Proteomes" id="UP000325577">
    <property type="component" value="Linkage Group LG8"/>
</dbReference>
<feature type="region of interest" description="Disordered" evidence="1">
    <location>
        <begin position="30"/>
        <end position="53"/>
    </location>
</feature>
<accession>A0A5J4ZHQ6</accession>
<proteinExistence type="predicted"/>
<reference evidence="2 3" key="1">
    <citation type="submission" date="2019-09" db="EMBL/GenBank/DDBJ databases">
        <title>A chromosome-level genome assembly of the Chinese tupelo Nyssa sinensis.</title>
        <authorList>
            <person name="Yang X."/>
            <person name="Kang M."/>
            <person name="Yang Y."/>
            <person name="Xiong H."/>
            <person name="Wang M."/>
            <person name="Zhang Z."/>
            <person name="Wang Z."/>
            <person name="Wu H."/>
            <person name="Ma T."/>
            <person name="Liu J."/>
            <person name="Xi Z."/>
        </authorList>
    </citation>
    <scope>NUCLEOTIDE SEQUENCE [LARGE SCALE GENOMIC DNA]</scope>
    <source>
        <strain evidence="2">J267</strain>
        <tissue evidence="2">Leaf</tissue>
    </source>
</reference>